<feature type="non-terminal residue" evidence="1">
    <location>
        <position position="1"/>
    </location>
</feature>
<proteinExistence type="predicted"/>
<dbReference type="Proteomes" id="UP001557470">
    <property type="component" value="Unassembled WGS sequence"/>
</dbReference>
<organism evidence="1 2">
    <name type="scientific">Umbra pygmaea</name>
    <name type="common">Eastern mudminnow</name>
    <dbReference type="NCBI Taxonomy" id="75934"/>
    <lineage>
        <taxon>Eukaryota</taxon>
        <taxon>Metazoa</taxon>
        <taxon>Chordata</taxon>
        <taxon>Craniata</taxon>
        <taxon>Vertebrata</taxon>
        <taxon>Euteleostomi</taxon>
        <taxon>Actinopterygii</taxon>
        <taxon>Neopterygii</taxon>
        <taxon>Teleostei</taxon>
        <taxon>Protacanthopterygii</taxon>
        <taxon>Esociformes</taxon>
        <taxon>Umbridae</taxon>
        <taxon>Umbra</taxon>
    </lineage>
</organism>
<evidence type="ECO:0000313" key="1">
    <source>
        <dbReference type="EMBL" id="KAL1020529.1"/>
    </source>
</evidence>
<gene>
    <name evidence="1" type="ORF">UPYG_G00001270</name>
</gene>
<dbReference type="AlphaFoldDB" id="A0ABD0XGD0"/>
<dbReference type="EMBL" id="JAGEUA010000001">
    <property type="protein sequence ID" value="KAL1020529.1"/>
    <property type="molecule type" value="Genomic_DNA"/>
</dbReference>
<sequence length="61" mass="6778">FLAGRDRASGWEGVRGAAVKARTETRQPIPTERQTVGSQSCLSASDYRSFCYSDFPTRFCV</sequence>
<protein>
    <submittedName>
        <fullName evidence="1">Uncharacterized protein</fullName>
    </submittedName>
</protein>
<evidence type="ECO:0000313" key="2">
    <source>
        <dbReference type="Proteomes" id="UP001557470"/>
    </source>
</evidence>
<name>A0ABD0XGD0_UMBPY</name>
<reference evidence="1 2" key="1">
    <citation type="submission" date="2024-06" db="EMBL/GenBank/DDBJ databases">
        <authorList>
            <person name="Pan Q."/>
            <person name="Wen M."/>
            <person name="Jouanno E."/>
            <person name="Zahm M."/>
            <person name="Klopp C."/>
            <person name="Cabau C."/>
            <person name="Louis A."/>
            <person name="Berthelot C."/>
            <person name="Parey E."/>
            <person name="Roest Crollius H."/>
            <person name="Montfort J."/>
            <person name="Robinson-Rechavi M."/>
            <person name="Bouchez O."/>
            <person name="Lampietro C."/>
            <person name="Lopez Roques C."/>
            <person name="Donnadieu C."/>
            <person name="Postlethwait J."/>
            <person name="Bobe J."/>
            <person name="Verreycken H."/>
            <person name="Guiguen Y."/>
        </authorList>
    </citation>
    <scope>NUCLEOTIDE SEQUENCE [LARGE SCALE GENOMIC DNA]</scope>
    <source>
        <strain evidence="1">Up_M1</strain>
        <tissue evidence="1">Testis</tissue>
    </source>
</reference>
<accession>A0ABD0XGD0</accession>
<keyword evidence="2" id="KW-1185">Reference proteome</keyword>
<comment type="caution">
    <text evidence="1">The sequence shown here is derived from an EMBL/GenBank/DDBJ whole genome shotgun (WGS) entry which is preliminary data.</text>
</comment>